<organism evidence="2 3">
    <name type="scientific">Oryza sativa subsp. indica</name>
    <name type="common">Rice</name>
    <dbReference type="NCBI Taxonomy" id="39946"/>
    <lineage>
        <taxon>Eukaryota</taxon>
        <taxon>Viridiplantae</taxon>
        <taxon>Streptophyta</taxon>
        <taxon>Embryophyta</taxon>
        <taxon>Tracheophyta</taxon>
        <taxon>Spermatophyta</taxon>
        <taxon>Magnoliopsida</taxon>
        <taxon>Liliopsida</taxon>
        <taxon>Poales</taxon>
        <taxon>Poaceae</taxon>
        <taxon>BOP clade</taxon>
        <taxon>Oryzoideae</taxon>
        <taxon>Oryzeae</taxon>
        <taxon>Oryzinae</taxon>
        <taxon>Oryza</taxon>
        <taxon>Oryza sativa</taxon>
    </lineage>
</organism>
<evidence type="ECO:0000313" key="3">
    <source>
        <dbReference type="Proteomes" id="UP000007015"/>
    </source>
</evidence>
<dbReference type="EMBL" id="CM000136">
    <property type="protein sequence ID" value="EAY81368.1"/>
    <property type="molecule type" value="Genomic_DNA"/>
</dbReference>
<feature type="region of interest" description="Disordered" evidence="1">
    <location>
        <begin position="106"/>
        <end position="126"/>
    </location>
</feature>
<sequence>MPSTPLCRAVFIATSSPTTQKKEVTLPTRQALYSPPPRRGRPGGLDTTVLICSRDDSNNNYGKATEDSSNGCDESMKKDIRTHLRPRHTHTSRHICSNECRVTALATRTASTPTSSPRSTRPRLHW</sequence>
<gene>
    <name evidence="2" type="ORF">OsI_36538</name>
</gene>
<keyword evidence="3" id="KW-1185">Reference proteome</keyword>
<evidence type="ECO:0000256" key="1">
    <source>
        <dbReference type="SAM" id="MobiDB-lite"/>
    </source>
</evidence>
<dbReference type="Proteomes" id="UP000007015">
    <property type="component" value="Chromosome 11"/>
</dbReference>
<dbReference type="AlphaFoldDB" id="A2ZFI4"/>
<feature type="compositionally biased region" description="Polar residues" evidence="1">
    <location>
        <begin position="58"/>
        <end position="72"/>
    </location>
</feature>
<accession>A2ZFI4</accession>
<dbReference type="Gramene" id="BGIOSGA035470-TA">
    <property type="protein sequence ID" value="BGIOSGA035470-PA"/>
    <property type="gene ID" value="BGIOSGA035470"/>
</dbReference>
<evidence type="ECO:0000313" key="2">
    <source>
        <dbReference type="EMBL" id="EAY81368.1"/>
    </source>
</evidence>
<dbReference type="HOGENOM" id="CLU_1985263_0_0_1"/>
<proteinExistence type="predicted"/>
<reference evidence="2 3" key="1">
    <citation type="journal article" date="2005" name="PLoS Biol.">
        <title>The genomes of Oryza sativa: a history of duplications.</title>
        <authorList>
            <person name="Yu J."/>
            <person name="Wang J."/>
            <person name="Lin W."/>
            <person name="Li S."/>
            <person name="Li H."/>
            <person name="Zhou J."/>
            <person name="Ni P."/>
            <person name="Dong W."/>
            <person name="Hu S."/>
            <person name="Zeng C."/>
            <person name="Zhang J."/>
            <person name="Zhang Y."/>
            <person name="Li R."/>
            <person name="Xu Z."/>
            <person name="Li S."/>
            <person name="Li X."/>
            <person name="Zheng H."/>
            <person name="Cong L."/>
            <person name="Lin L."/>
            <person name="Yin J."/>
            <person name="Geng J."/>
            <person name="Li G."/>
            <person name="Shi J."/>
            <person name="Liu J."/>
            <person name="Lv H."/>
            <person name="Li J."/>
            <person name="Wang J."/>
            <person name="Deng Y."/>
            <person name="Ran L."/>
            <person name="Shi X."/>
            <person name="Wang X."/>
            <person name="Wu Q."/>
            <person name="Li C."/>
            <person name="Ren X."/>
            <person name="Wang J."/>
            <person name="Wang X."/>
            <person name="Li D."/>
            <person name="Liu D."/>
            <person name="Zhang X."/>
            <person name="Ji Z."/>
            <person name="Zhao W."/>
            <person name="Sun Y."/>
            <person name="Zhang Z."/>
            <person name="Bao J."/>
            <person name="Han Y."/>
            <person name="Dong L."/>
            <person name="Ji J."/>
            <person name="Chen P."/>
            <person name="Wu S."/>
            <person name="Liu J."/>
            <person name="Xiao Y."/>
            <person name="Bu D."/>
            <person name="Tan J."/>
            <person name="Yang L."/>
            <person name="Ye C."/>
            <person name="Zhang J."/>
            <person name="Xu J."/>
            <person name="Zhou Y."/>
            <person name="Yu Y."/>
            <person name="Zhang B."/>
            <person name="Zhuang S."/>
            <person name="Wei H."/>
            <person name="Liu B."/>
            <person name="Lei M."/>
            <person name="Yu H."/>
            <person name="Li Y."/>
            <person name="Xu H."/>
            <person name="Wei S."/>
            <person name="He X."/>
            <person name="Fang L."/>
            <person name="Zhang Z."/>
            <person name="Zhang Y."/>
            <person name="Huang X."/>
            <person name="Su Z."/>
            <person name="Tong W."/>
            <person name="Li J."/>
            <person name="Tong Z."/>
            <person name="Li S."/>
            <person name="Ye J."/>
            <person name="Wang L."/>
            <person name="Fang L."/>
            <person name="Lei T."/>
            <person name="Chen C."/>
            <person name="Chen H."/>
            <person name="Xu Z."/>
            <person name="Li H."/>
            <person name="Huang H."/>
            <person name="Zhang F."/>
            <person name="Xu H."/>
            <person name="Li N."/>
            <person name="Zhao C."/>
            <person name="Li S."/>
            <person name="Dong L."/>
            <person name="Huang Y."/>
            <person name="Li L."/>
            <person name="Xi Y."/>
            <person name="Qi Q."/>
            <person name="Li W."/>
            <person name="Zhang B."/>
            <person name="Hu W."/>
            <person name="Zhang Y."/>
            <person name="Tian X."/>
            <person name="Jiao Y."/>
            <person name="Liang X."/>
            <person name="Jin J."/>
            <person name="Gao L."/>
            <person name="Zheng W."/>
            <person name="Hao B."/>
            <person name="Liu S."/>
            <person name="Wang W."/>
            <person name="Yuan L."/>
            <person name="Cao M."/>
            <person name="McDermott J."/>
            <person name="Samudrala R."/>
            <person name="Wang J."/>
            <person name="Wong G.K."/>
            <person name="Yang H."/>
        </authorList>
    </citation>
    <scope>NUCLEOTIDE SEQUENCE [LARGE SCALE GENOMIC DNA]</scope>
    <source>
        <strain evidence="3">cv. 93-11</strain>
    </source>
</reference>
<feature type="compositionally biased region" description="Low complexity" evidence="1">
    <location>
        <begin position="106"/>
        <end position="119"/>
    </location>
</feature>
<feature type="region of interest" description="Disordered" evidence="1">
    <location>
        <begin position="18"/>
        <end position="75"/>
    </location>
</feature>
<name>A2ZFI4_ORYSI</name>
<protein>
    <submittedName>
        <fullName evidence="2">Uncharacterized protein</fullName>
    </submittedName>
</protein>